<protein>
    <recommendedName>
        <fullName evidence="1">SCP2 domain-containing protein</fullName>
    </recommendedName>
</protein>
<dbReference type="SUPFAM" id="SSF55718">
    <property type="entry name" value="SCP-like"/>
    <property type="match status" value="1"/>
</dbReference>
<name>A0A9W8QJD4_AKAMU</name>
<sequence length="113" mass="12565">MSSQNTDQADSSQALKCVESRLANEEDRTALISRINAVIAFNIGSESWSVDLKQTGTISKPASESRDMTITVSDEDFMKIHNKKLNAQMAGMQGKLKFDPKDMGLLHKVAYLW</sequence>
<feature type="domain" description="SCP2" evidence="1">
    <location>
        <begin position="24"/>
        <end position="110"/>
    </location>
</feature>
<dbReference type="InterPro" id="IPR036527">
    <property type="entry name" value="SCP2_sterol-bd_dom_sf"/>
</dbReference>
<keyword evidence="3" id="KW-1185">Reference proteome</keyword>
<dbReference type="Gene3D" id="3.30.1050.10">
    <property type="entry name" value="SCP2 sterol-binding domain"/>
    <property type="match status" value="1"/>
</dbReference>
<dbReference type="RefSeq" id="XP_056056980.1">
    <property type="nucleotide sequence ID" value="XM_056202415.1"/>
</dbReference>
<dbReference type="PANTHER" id="PTHR10094:SF25">
    <property type="entry name" value="SCP2 STEROL-BINDING DOMAIN-CONTAINING PROTEIN 1"/>
    <property type="match status" value="1"/>
</dbReference>
<dbReference type="Pfam" id="PF02036">
    <property type="entry name" value="SCP2"/>
    <property type="match status" value="1"/>
</dbReference>
<dbReference type="InterPro" id="IPR003033">
    <property type="entry name" value="SCP2_sterol-bd_dom"/>
</dbReference>
<dbReference type="KEGG" id="amus:LMH87_009132"/>
<evidence type="ECO:0000313" key="2">
    <source>
        <dbReference type="EMBL" id="KAJ4158613.1"/>
    </source>
</evidence>
<dbReference type="PANTHER" id="PTHR10094">
    <property type="entry name" value="STEROL CARRIER PROTEIN 2 SCP-2 FAMILY PROTEIN"/>
    <property type="match status" value="1"/>
</dbReference>
<gene>
    <name evidence="2" type="ORF">LMH87_009132</name>
</gene>
<dbReference type="GO" id="GO:0005829">
    <property type="term" value="C:cytosol"/>
    <property type="evidence" value="ECO:0007669"/>
    <property type="project" value="TreeGrafter"/>
</dbReference>
<evidence type="ECO:0000259" key="1">
    <source>
        <dbReference type="Pfam" id="PF02036"/>
    </source>
</evidence>
<dbReference type="AlphaFoldDB" id="A0A9W8QJD4"/>
<comment type="caution">
    <text evidence="2">The sequence shown here is derived from an EMBL/GenBank/DDBJ whole genome shotgun (WGS) entry which is preliminary data.</text>
</comment>
<organism evidence="2 3">
    <name type="scientific">Akanthomyces muscarius</name>
    <name type="common">Entomopathogenic fungus</name>
    <name type="synonym">Lecanicillium muscarium</name>
    <dbReference type="NCBI Taxonomy" id="2231603"/>
    <lineage>
        <taxon>Eukaryota</taxon>
        <taxon>Fungi</taxon>
        <taxon>Dikarya</taxon>
        <taxon>Ascomycota</taxon>
        <taxon>Pezizomycotina</taxon>
        <taxon>Sordariomycetes</taxon>
        <taxon>Hypocreomycetidae</taxon>
        <taxon>Hypocreales</taxon>
        <taxon>Cordycipitaceae</taxon>
        <taxon>Akanthomyces</taxon>
    </lineage>
</organism>
<evidence type="ECO:0000313" key="3">
    <source>
        <dbReference type="Proteomes" id="UP001144673"/>
    </source>
</evidence>
<dbReference type="Proteomes" id="UP001144673">
    <property type="component" value="Unassembled WGS sequence"/>
</dbReference>
<accession>A0A9W8QJD4</accession>
<dbReference type="GeneID" id="80896291"/>
<dbReference type="EMBL" id="JAJHUN010000006">
    <property type="protein sequence ID" value="KAJ4158613.1"/>
    <property type="molecule type" value="Genomic_DNA"/>
</dbReference>
<reference evidence="2" key="1">
    <citation type="journal article" date="2023" name="Access Microbiol">
        <title>De-novo genome assembly for Akanthomyces muscarius, a biocontrol agent of insect agricultural pests.</title>
        <authorList>
            <person name="Erdos Z."/>
            <person name="Studholme D.J."/>
            <person name="Raymond B."/>
            <person name="Sharma M."/>
        </authorList>
    </citation>
    <scope>NUCLEOTIDE SEQUENCE</scope>
    <source>
        <strain evidence="2">Ve6</strain>
    </source>
</reference>
<proteinExistence type="predicted"/>